<reference evidence="1" key="1">
    <citation type="submission" date="2021-06" db="EMBL/GenBank/DDBJ databases">
        <authorList>
            <person name="Hodson N. C."/>
            <person name="Mongue J. A."/>
            <person name="Jaron S. K."/>
        </authorList>
    </citation>
    <scope>NUCLEOTIDE SEQUENCE</scope>
</reference>
<evidence type="ECO:0000313" key="2">
    <source>
        <dbReference type="Proteomes" id="UP000708208"/>
    </source>
</evidence>
<gene>
    <name evidence="1" type="ORF">AFUS01_LOCUS5282</name>
</gene>
<protein>
    <submittedName>
        <fullName evidence="1">Uncharacterized protein</fullName>
    </submittedName>
</protein>
<dbReference type="AlphaFoldDB" id="A0A8J2JA62"/>
<sequence>MKVAKIKFDLYGGITCKTHSNVRVFNLSEDQPKGTCKKPSAVELGASGVRNRSLSRLFAQVELPRSVLIAPPEFLYVWIGPRLKDIGGTLQGTFYDSFDAAKSTIFRDRVRQPDVRLALSRLVGRSVAITSNVVWPSPVTTGCKAVTAYWGLTLAMGYPESVDDVYTTDATIRCNHYWT</sequence>
<name>A0A8J2JA62_9HEXA</name>
<organism evidence="1 2">
    <name type="scientific">Allacma fusca</name>
    <dbReference type="NCBI Taxonomy" id="39272"/>
    <lineage>
        <taxon>Eukaryota</taxon>
        <taxon>Metazoa</taxon>
        <taxon>Ecdysozoa</taxon>
        <taxon>Arthropoda</taxon>
        <taxon>Hexapoda</taxon>
        <taxon>Collembola</taxon>
        <taxon>Symphypleona</taxon>
        <taxon>Sminthuridae</taxon>
        <taxon>Allacma</taxon>
    </lineage>
</organism>
<dbReference type="Proteomes" id="UP000708208">
    <property type="component" value="Unassembled WGS sequence"/>
</dbReference>
<proteinExistence type="predicted"/>
<evidence type="ECO:0000313" key="1">
    <source>
        <dbReference type="EMBL" id="CAG7714129.1"/>
    </source>
</evidence>
<dbReference type="EMBL" id="CAJVCH010033501">
    <property type="protein sequence ID" value="CAG7714129.1"/>
    <property type="molecule type" value="Genomic_DNA"/>
</dbReference>
<comment type="caution">
    <text evidence="1">The sequence shown here is derived from an EMBL/GenBank/DDBJ whole genome shotgun (WGS) entry which is preliminary data.</text>
</comment>
<keyword evidence="2" id="KW-1185">Reference proteome</keyword>
<accession>A0A8J2JA62</accession>